<dbReference type="InterPro" id="IPR047729">
    <property type="entry name" value="Sce7726-like"/>
</dbReference>
<evidence type="ECO:0000313" key="1">
    <source>
        <dbReference type="EMBL" id="KIQ35395.1"/>
    </source>
</evidence>
<evidence type="ECO:0008006" key="3">
    <source>
        <dbReference type="Google" id="ProtNLM"/>
    </source>
</evidence>
<sequence>MHKMSAPSITESDLRQAVRSRLLADATKSGGRLFEELGIEGGEARVDLALVDTQLSAFELKSDLDSFARMHNQIHAYNRVFDRVTLVTGPVYSEVSLALMPTWWGVWSAARRTNGTLGLRVLRKPKANPVQDRLSMAMLLWRAECIETLASHRGKLPPKRATKFELQEMLARELSVRTLREAVTSFLRKRQVGLLPPISLASDGSSDAVAFALNCLA</sequence>
<proteinExistence type="predicted"/>
<organism evidence="1 2">
    <name type="scientific">Variovorax paradoxus</name>
    <dbReference type="NCBI Taxonomy" id="34073"/>
    <lineage>
        <taxon>Bacteria</taxon>
        <taxon>Pseudomonadati</taxon>
        <taxon>Pseudomonadota</taxon>
        <taxon>Betaproteobacteria</taxon>
        <taxon>Burkholderiales</taxon>
        <taxon>Comamonadaceae</taxon>
        <taxon>Variovorax</taxon>
    </lineage>
</organism>
<name>A0A0D0N212_VARPD</name>
<gene>
    <name evidence="1" type="ORF">RT97_05970</name>
</gene>
<reference evidence="1 2" key="1">
    <citation type="submission" date="2014-12" db="EMBL/GenBank/DDBJ databases">
        <title>16Stimator: statistical estimation of ribosomal gene copy numbers from draft genome assemblies.</title>
        <authorList>
            <person name="Perisin M.A."/>
            <person name="Vetter M."/>
            <person name="Gilbert J.A."/>
            <person name="Bergelson J."/>
        </authorList>
    </citation>
    <scope>NUCLEOTIDE SEQUENCE [LARGE SCALE GENOMIC DNA]</scope>
    <source>
        <strain evidence="1 2">MEDvA23</strain>
    </source>
</reference>
<dbReference type="AlphaFoldDB" id="A0A0D0N212"/>
<evidence type="ECO:0000313" key="2">
    <source>
        <dbReference type="Proteomes" id="UP000032067"/>
    </source>
</evidence>
<comment type="caution">
    <text evidence="1">The sequence shown here is derived from an EMBL/GenBank/DDBJ whole genome shotgun (WGS) entry which is preliminary data.</text>
</comment>
<dbReference type="Proteomes" id="UP000032067">
    <property type="component" value="Unassembled WGS sequence"/>
</dbReference>
<dbReference type="NCBIfam" id="NF033832">
    <property type="entry name" value="sce7726_fam"/>
    <property type="match status" value="1"/>
</dbReference>
<protein>
    <recommendedName>
        <fullName evidence="3">Sce7726 family protein</fullName>
    </recommendedName>
</protein>
<dbReference type="EMBL" id="JXQQ01000010">
    <property type="protein sequence ID" value="KIQ35395.1"/>
    <property type="molecule type" value="Genomic_DNA"/>
</dbReference>
<accession>A0A0D0N212</accession>
<dbReference type="OrthoDB" id="5020258at2"/>